<reference evidence="1 2" key="1">
    <citation type="submission" date="2024-01" db="EMBL/GenBank/DDBJ databases">
        <title>A draft genome for a cacao thread blight-causing isolate of Paramarasmius palmivorus.</title>
        <authorList>
            <person name="Baruah I.K."/>
            <person name="Bukari Y."/>
            <person name="Amoako-Attah I."/>
            <person name="Meinhardt L.W."/>
            <person name="Bailey B.A."/>
            <person name="Cohen S.P."/>
        </authorList>
    </citation>
    <scope>NUCLEOTIDE SEQUENCE [LARGE SCALE GENOMIC DNA]</scope>
    <source>
        <strain evidence="1 2">GH-12</strain>
    </source>
</reference>
<protein>
    <submittedName>
        <fullName evidence="1">Uncharacterized protein</fullName>
    </submittedName>
</protein>
<dbReference type="EMBL" id="JAYKXP010000279">
    <property type="protein sequence ID" value="KAK7016736.1"/>
    <property type="molecule type" value="Genomic_DNA"/>
</dbReference>
<gene>
    <name evidence="1" type="ORF">VNI00_018841</name>
</gene>
<sequence>MDITNFITTARRMTVQPEALYRENVQPGSTDDLLASLKVVIKANPTPYGGEEVESLMNDALLNFLGGEAGFESSWDLPTVAGYSETQRRCHLWKSAAFPSGEEGYTTFKVYISILAIKLKEGPRFLFRPSKSGKQELHVLVDTDAYGALLDPQSSNDWLQAELICAIADWEAGYIIPIDDFEW</sequence>
<dbReference type="AlphaFoldDB" id="A0AAW0AUK6"/>
<keyword evidence="2" id="KW-1185">Reference proteome</keyword>
<dbReference type="Proteomes" id="UP001383192">
    <property type="component" value="Unassembled WGS sequence"/>
</dbReference>
<accession>A0AAW0AUK6</accession>
<organism evidence="1 2">
    <name type="scientific">Paramarasmius palmivorus</name>
    <dbReference type="NCBI Taxonomy" id="297713"/>
    <lineage>
        <taxon>Eukaryota</taxon>
        <taxon>Fungi</taxon>
        <taxon>Dikarya</taxon>
        <taxon>Basidiomycota</taxon>
        <taxon>Agaricomycotina</taxon>
        <taxon>Agaricomycetes</taxon>
        <taxon>Agaricomycetidae</taxon>
        <taxon>Agaricales</taxon>
        <taxon>Marasmiineae</taxon>
        <taxon>Marasmiaceae</taxon>
        <taxon>Paramarasmius</taxon>
    </lineage>
</organism>
<evidence type="ECO:0000313" key="2">
    <source>
        <dbReference type="Proteomes" id="UP001383192"/>
    </source>
</evidence>
<comment type="caution">
    <text evidence="1">The sequence shown here is derived from an EMBL/GenBank/DDBJ whole genome shotgun (WGS) entry which is preliminary data.</text>
</comment>
<evidence type="ECO:0000313" key="1">
    <source>
        <dbReference type="EMBL" id="KAK7016736.1"/>
    </source>
</evidence>
<name>A0AAW0AUK6_9AGAR</name>
<proteinExistence type="predicted"/>